<dbReference type="PANTHER" id="PTHR23063">
    <property type="entry name" value="PHOSPHOLIPID ACYLTRANSFERASE"/>
    <property type="match status" value="1"/>
</dbReference>
<reference evidence="15" key="1">
    <citation type="submission" date="2023-06" db="EMBL/GenBank/DDBJ databases">
        <authorList>
            <person name="Kurt Z."/>
        </authorList>
    </citation>
    <scope>NUCLEOTIDE SEQUENCE</scope>
</reference>
<keyword evidence="8" id="KW-0443">Lipid metabolism</keyword>
<feature type="transmembrane region" description="Helical" evidence="13">
    <location>
        <begin position="186"/>
        <end position="205"/>
    </location>
</feature>
<dbReference type="GO" id="GO:0019432">
    <property type="term" value="P:triglyceride biosynthetic process"/>
    <property type="evidence" value="ECO:0007669"/>
    <property type="project" value="TreeGrafter"/>
</dbReference>
<evidence type="ECO:0000256" key="12">
    <source>
        <dbReference type="ARBA" id="ARBA00023315"/>
    </source>
</evidence>
<keyword evidence="9 13" id="KW-0472">Membrane</keyword>
<comment type="similarity">
    <text evidence="3">Belongs to the 1-acyl-sn-glycerol-3-phosphate acyltransferase family.</text>
</comment>
<evidence type="ECO:0000256" key="7">
    <source>
        <dbReference type="ARBA" id="ARBA00022989"/>
    </source>
</evidence>
<dbReference type="GO" id="GO:0016020">
    <property type="term" value="C:membrane"/>
    <property type="evidence" value="ECO:0007669"/>
    <property type="project" value="UniProtKB-SubCell"/>
</dbReference>
<keyword evidence="12 15" id="KW-0012">Acyltransferase</keyword>
<dbReference type="SUPFAM" id="SSF69593">
    <property type="entry name" value="Glycerol-3-phosphate (1)-acyltransferase"/>
    <property type="match status" value="1"/>
</dbReference>
<keyword evidence="10" id="KW-0594">Phospholipid biosynthesis</keyword>
<keyword evidence="17" id="KW-1185">Reference proteome</keyword>
<dbReference type="EMBL" id="CATOUU010001155">
    <property type="protein sequence ID" value="CAI9974890.1"/>
    <property type="molecule type" value="Genomic_DNA"/>
</dbReference>
<accession>A0AA86UWN5</accession>
<dbReference type="Pfam" id="PF01553">
    <property type="entry name" value="Acyltransferase"/>
    <property type="match status" value="1"/>
</dbReference>
<evidence type="ECO:0000256" key="4">
    <source>
        <dbReference type="ARBA" id="ARBA00022516"/>
    </source>
</evidence>
<comment type="caution">
    <text evidence="15">The sequence shown here is derived from an EMBL/GenBank/DDBJ whole genome shotgun (WGS) entry which is preliminary data.</text>
</comment>
<keyword evidence="11" id="KW-1208">Phospholipid metabolism</keyword>
<name>A0AA86UWN5_9EUKA</name>
<evidence type="ECO:0000256" key="8">
    <source>
        <dbReference type="ARBA" id="ARBA00023098"/>
    </source>
</evidence>
<dbReference type="GO" id="GO:0005783">
    <property type="term" value="C:endoplasmic reticulum"/>
    <property type="evidence" value="ECO:0007669"/>
    <property type="project" value="TreeGrafter"/>
</dbReference>
<keyword evidence="5" id="KW-0808">Transferase</keyword>
<dbReference type="AlphaFoldDB" id="A0AA86UWN5"/>
<dbReference type="InterPro" id="IPR045252">
    <property type="entry name" value="LPCAT1-like"/>
</dbReference>
<evidence type="ECO:0000256" key="9">
    <source>
        <dbReference type="ARBA" id="ARBA00023136"/>
    </source>
</evidence>
<evidence type="ECO:0000256" key="3">
    <source>
        <dbReference type="ARBA" id="ARBA00008655"/>
    </source>
</evidence>
<dbReference type="Proteomes" id="UP001642409">
    <property type="component" value="Unassembled WGS sequence"/>
</dbReference>
<reference evidence="16 17" key="2">
    <citation type="submission" date="2024-07" db="EMBL/GenBank/DDBJ databases">
        <authorList>
            <person name="Akdeniz Z."/>
        </authorList>
    </citation>
    <scope>NUCLEOTIDE SEQUENCE [LARGE SCALE GENOMIC DNA]</scope>
</reference>
<keyword evidence="7 13" id="KW-1133">Transmembrane helix</keyword>
<dbReference type="CDD" id="cd07991">
    <property type="entry name" value="LPLAT_LPCAT1-like"/>
    <property type="match status" value="1"/>
</dbReference>
<dbReference type="InterPro" id="IPR002123">
    <property type="entry name" value="Plipid/glycerol_acylTrfase"/>
</dbReference>
<evidence type="ECO:0000256" key="10">
    <source>
        <dbReference type="ARBA" id="ARBA00023209"/>
    </source>
</evidence>
<evidence type="ECO:0000256" key="13">
    <source>
        <dbReference type="SAM" id="Phobius"/>
    </source>
</evidence>
<evidence type="ECO:0000313" key="16">
    <source>
        <dbReference type="EMBL" id="CAL6039827.1"/>
    </source>
</evidence>
<protein>
    <submittedName>
        <fullName evidence="15">Lysophosphatidic acid acyltransferase/Glycerol-3-phosphate 1-O-acyltransferase</fullName>
    </submittedName>
    <submittedName>
        <fullName evidence="16">Lysophosphatidic_acid acyltransferase/Glycerol-3-phosphate 1-O-acyltransferase</fullName>
    </submittedName>
</protein>
<evidence type="ECO:0000256" key="6">
    <source>
        <dbReference type="ARBA" id="ARBA00022692"/>
    </source>
</evidence>
<feature type="transmembrane region" description="Helical" evidence="13">
    <location>
        <begin position="211"/>
        <end position="234"/>
    </location>
</feature>
<keyword evidence="4" id="KW-0444">Lipid biosynthesis</keyword>
<gene>
    <name evidence="16" type="ORF">HINF_LOCUS38044</name>
    <name evidence="15" type="ORF">HINF_LOCUS62535</name>
</gene>
<dbReference type="GO" id="GO:0004366">
    <property type="term" value="F:glycerol-3-phosphate O-acyltransferase activity"/>
    <property type="evidence" value="ECO:0007669"/>
    <property type="project" value="TreeGrafter"/>
</dbReference>
<proteinExistence type="inferred from homology"/>
<dbReference type="SMART" id="SM00563">
    <property type="entry name" value="PlsC"/>
    <property type="match status" value="1"/>
</dbReference>
<evidence type="ECO:0000256" key="2">
    <source>
        <dbReference type="ARBA" id="ARBA00005189"/>
    </source>
</evidence>
<organism evidence="15">
    <name type="scientific">Hexamita inflata</name>
    <dbReference type="NCBI Taxonomy" id="28002"/>
    <lineage>
        <taxon>Eukaryota</taxon>
        <taxon>Metamonada</taxon>
        <taxon>Diplomonadida</taxon>
        <taxon>Hexamitidae</taxon>
        <taxon>Hexamitinae</taxon>
        <taxon>Hexamita</taxon>
    </lineage>
</organism>
<comment type="subcellular location">
    <subcellularLocation>
        <location evidence="1">Membrane</location>
    </subcellularLocation>
</comment>
<comment type="pathway">
    <text evidence="2">Lipid metabolism.</text>
</comment>
<keyword evidence="6 13" id="KW-0812">Transmembrane</keyword>
<dbReference type="PANTHER" id="PTHR23063:SF2">
    <property type="entry name" value="GLYCEROL-3-PHOSPHATE ACYLTRANSFERASE 4, ISOFORM D-RELATED"/>
    <property type="match status" value="1"/>
</dbReference>
<evidence type="ECO:0000256" key="11">
    <source>
        <dbReference type="ARBA" id="ARBA00023264"/>
    </source>
</evidence>
<feature type="domain" description="Phospholipid/glycerol acyltransferase" evidence="14">
    <location>
        <begin position="271"/>
        <end position="383"/>
    </location>
</feature>
<evidence type="ECO:0000313" key="15">
    <source>
        <dbReference type="EMBL" id="CAI9974890.1"/>
    </source>
</evidence>
<evidence type="ECO:0000259" key="14">
    <source>
        <dbReference type="SMART" id="SM00563"/>
    </source>
</evidence>
<dbReference type="EMBL" id="CAXDID020000143">
    <property type="protein sequence ID" value="CAL6039827.1"/>
    <property type="molecule type" value="Genomic_DNA"/>
</dbReference>
<sequence length="497" mass="56619">MIEQKVLIFTQSDQLTNEKLVLSKAVAFIGCNLAKYTTLYNITINSINFVQQYTIVVQKCVRNLLIQHIQHQDYQNSFPHPNVLSNSAEETSKENIQINHQTLKSALTSALDYCKLGRYDYVLTANDIPKIQKQLERALKKHSQEPQTHTDVVANCVSGFANALVQDSFTECFKSGNRISYNNTPFLYFAYAIGVLIRYCVLLPIRAVIFFANLLFFAFLIVGILIVCPIDCYWRKRVLLFLFNLTCKGMCLSYSTVTRIHGEVPKHKSGRIFVGNHTSTMDFAVLCQITPFSVIAQRHPGFMGFVQNTVCKAVDPVYFDRKDAKDKKKVAQLLRDRTFDKTAQCPLLVFPEGVCTNNKFSVQFKKGAFDLGAEVCPIAIKYSESSNCMYQNSKKMGFLRYLISLWSQWALIADVWFMPPVNIQEGEAAEDFAHRVQLMISKQAGLTPRQWDGMLKYVQISQKMIEEQKESYARQLGLIERQIDDENFSASMTGSAQ</sequence>
<dbReference type="GO" id="GO:0008654">
    <property type="term" value="P:phospholipid biosynthetic process"/>
    <property type="evidence" value="ECO:0007669"/>
    <property type="project" value="UniProtKB-KW"/>
</dbReference>
<evidence type="ECO:0000313" key="17">
    <source>
        <dbReference type="Proteomes" id="UP001642409"/>
    </source>
</evidence>
<evidence type="ECO:0000256" key="1">
    <source>
        <dbReference type="ARBA" id="ARBA00004370"/>
    </source>
</evidence>
<evidence type="ECO:0000256" key="5">
    <source>
        <dbReference type="ARBA" id="ARBA00022679"/>
    </source>
</evidence>